<name>A0A1T4PCI4_9HYPH</name>
<evidence type="ECO:0000259" key="7">
    <source>
        <dbReference type="Pfam" id="PF03328"/>
    </source>
</evidence>
<comment type="cofactor">
    <cofactor evidence="1">
        <name>Mg(2+)</name>
        <dbReference type="ChEBI" id="CHEBI:18420"/>
    </cofactor>
</comment>
<evidence type="ECO:0000313" key="9">
    <source>
        <dbReference type="Proteomes" id="UP000190092"/>
    </source>
</evidence>
<dbReference type="EMBL" id="FUWJ01000002">
    <property type="protein sequence ID" value="SJZ89047.1"/>
    <property type="molecule type" value="Genomic_DNA"/>
</dbReference>
<keyword evidence="3 6" id="KW-0479">Metal-binding</keyword>
<sequence>MSLAAGRPFRPVPPVWRSILYVPGNVPKFIDKAHERGADCVLVDLEDSVPLPQKAEARALLPETMAKVVRGGADVAVRINRPLRLAVPDIEAAVQPGLSALFITKAESVQHLALLDEIVTDLERERGMEPGSVGFAGMIEHPRALAQIHDIAERAPRLVALMLGGEDFALETGSIPGDETLELPKRLVAFAAQAHGVPMIGILGTVADYSDPDAYRKSAERARRFGFSGGTCIHPGLVKALNEAFTPTAEDVAYARKLIEADRQAAAQGRGSFSVDGKMIDIPVIDRARRLIARYDAIARRRSATSG</sequence>
<feature type="domain" description="HpcH/HpaI aldolase/citrate lyase" evidence="7">
    <location>
        <begin position="17"/>
        <end position="235"/>
    </location>
</feature>
<dbReference type="GO" id="GO:0006107">
    <property type="term" value="P:oxaloacetate metabolic process"/>
    <property type="evidence" value="ECO:0007669"/>
    <property type="project" value="TreeGrafter"/>
</dbReference>
<dbReference type="PANTHER" id="PTHR32308:SF0">
    <property type="entry name" value="HPCH_HPAI ALDOLASE_CITRATE LYASE DOMAIN-CONTAINING PROTEIN"/>
    <property type="match status" value="1"/>
</dbReference>
<dbReference type="Pfam" id="PF03328">
    <property type="entry name" value="HpcH_HpaI"/>
    <property type="match status" value="1"/>
</dbReference>
<dbReference type="InterPro" id="IPR040442">
    <property type="entry name" value="Pyrv_kinase-like_dom_sf"/>
</dbReference>
<accession>A0A1T4PCI4</accession>
<comment type="similarity">
    <text evidence="2">Belongs to the HpcH/HpaI aldolase family.</text>
</comment>
<evidence type="ECO:0000256" key="4">
    <source>
        <dbReference type="ARBA" id="ARBA00022842"/>
    </source>
</evidence>
<evidence type="ECO:0000256" key="6">
    <source>
        <dbReference type="PIRSR" id="PIRSR015582-2"/>
    </source>
</evidence>
<dbReference type="GO" id="GO:0000287">
    <property type="term" value="F:magnesium ion binding"/>
    <property type="evidence" value="ECO:0007669"/>
    <property type="project" value="TreeGrafter"/>
</dbReference>
<dbReference type="Proteomes" id="UP000190092">
    <property type="component" value="Unassembled WGS sequence"/>
</dbReference>
<proteinExistence type="inferred from homology"/>
<reference evidence="9" key="1">
    <citation type="submission" date="2017-02" db="EMBL/GenBank/DDBJ databases">
        <authorList>
            <person name="Varghese N."/>
            <person name="Submissions S."/>
        </authorList>
    </citation>
    <scope>NUCLEOTIDE SEQUENCE [LARGE SCALE GENOMIC DNA]</scope>
    <source>
        <strain evidence="9">ATCC 27094</strain>
    </source>
</reference>
<dbReference type="OrthoDB" id="9800547at2"/>
<feature type="binding site" evidence="6">
    <location>
        <position position="140"/>
    </location>
    <ligand>
        <name>Mg(2+)</name>
        <dbReference type="ChEBI" id="CHEBI:18420"/>
    </ligand>
</feature>
<protein>
    <submittedName>
        <fullName evidence="8">Citrate lyase subunit beta / citryl-CoA lyase</fullName>
    </submittedName>
</protein>
<evidence type="ECO:0000256" key="3">
    <source>
        <dbReference type="ARBA" id="ARBA00022723"/>
    </source>
</evidence>
<gene>
    <name evidence="8" type="ORF">SAMN02745126_02730</name>
</gene>
<dbReference type="Gene3D" id="3.20.20.60">
    <property type="entry name" value="Phosphoenolpyruvate-binding domains"/>
    <property type="match status" value="1"/>
</dbReference>
<dbReference type="GO" id="GO:0016829">
    <property type="term" value="F:lyase activity"/>
    <property type="evidence" value="ECO:0007669"/>
    <property type="project" value="UniProtKB-KW"/>
</dbReference>
<dbReference type="STRING" id="225324.SAMN02745126_02730"/>
<dbReference type="InterPro" id="IPR011206">
    <property type="entry name" value="Citrate_lyase_beta/mcl1/mcl2"/>
</dbReference>
<dbReference type="AlphaFoldDB" id="A0A1T4PCI4"/>
<keyword evidence="4 6" id="KW-0460">Magnesium</keyword>
<dbReference type="PANTHER" id="PTHR32308">
    <property type="entry name" value="LYASE BETA SUBUNIT, PUTATIVE (AFU_ORTHOLOGUE AFUA_4G13030)-RELATED"/>
    <property type="match status" value="1"/>
</dbReference>
<keyword evidence="8" id="KW-0456">Lyase</keyword>
<keyword evidence="9" id="KW-1185">Reference proteome</keyword>
<dbReference type="RefSeq" id="WP_085934378.1">
    <property type="nucleotide sequence ID" value="NZ_FUWJ01000002.1"/>
</dbReference>
<evidence type="ECO:0000256" key="5">
    <source>
        <dbReference type="PIRSR" id="PIRSR015582-1"/>
    </source>
</evidence>
<feature type="binding site" evidence="5">
    <location>
        <position position="140"/>
    </location>
    <ligand>
        <name>substrate</name>
    </ligand>
</feature>
<dbReference type="PIRSF" id="PIRSF015582">
    <property type="entry name" value="Cit_lyase_B"/>
    <property type="match status" value="1"/>
</dbReference>
<evidence type="ECO:0000313" key="8">
    <source>
        <dbReference type="EMBL" id="SJZ89047.1"/>
    </source>
</evidence>
<dbReference type="SUPFAM" id="SSF51621">
    <property type="entry name" value="Phosphoenolpyruvate/pyruvate domain"/>
    <property type="match status" value="1"/>
</dbReference>
<dbReference type="InterPro" id="IPR005000">
    <property type="entry name" value="Aldolase/citrate-lyase_domain"/>
</dbReference>
<feature type="binding site" evidence="6">
    <location>
        <position position="167"/>
    </location>
    <ligand>
        <name>Mg(2+)</name>
        <dbReference type="ChEBI" id="CHEBI:18420"/>
    </ligand>
</feature>
<organism evidence="8 9">
    <name type="scientific">Enhydrobacter aerosaccus</name>
    <dbReference type="NCBI Taxonomy" id="225324"/>
    <lineage>
        <taxon>Bacteria</taxon>
        <taxon>Pseudomonadati</taxon>
        <taxon>Pseudomonadota</taxon>
        <taxon>Alphaproteobacteria</taxon>
        <taxon>Hyphomicrobiales</taxon>
        <taxon>Enhydrobacter</taxon>
    </lineage>
</organism>
<evidence type="ECO:0000256" key="2">
    <source>
        <dbReference type="ARBA" id="ARBA00005568"/>
    </source>
</evidence>
<evidence type="ECO:0000256" key="1">
    <source>
        <dbReference type="ARBA" id="ARBA00001946"/>
    </source>
</evidence>
<feature type="binding site" evidence="5">
    <location>
        <position position="78"/>
    </location>
    <ligand>
        <name>substrate</name>
    </ligand>
</feature>
<dbReference type="InterPro" id="IPR015813">
    <property type="entry name" value="Pyrv/PenolPyrv_kinase-like_dom"/>
</dbReference>